<name>A0A378WDT0_MYCFO</name>
<dbReference type="AlphaFoldDB" id="A0A378WDT0"/>
<proteinExistence type="predicted"/>
<organism evidence="1 2">
    <name type="scientific">Mycolicibacterium fortuitum</name>
    <name type="common">Mycobacterium fortuitum</name>
    <dbReference type="NCBI Taxonomy" id="1766"/>
    <lineage>
        <taxon>Bacteria</taxon>
        <taxon>Bacillati</taxon>
        <taxon>Actinomycetota</taxon>
        <taxon>Actinomycetes</taxon>
        <taxon>Mycobacteriales</taxon>
        <taxon>Mycobacteriaceae</taxon>
        <taxon>Mycolicibacterium</taxon>
    </lineage>
</organism>
<reference evidence="1 2" key="1">
    <citation type="submission" date="2018-06" db="EMBL/GenBank/DDBJ databases">
        <authorList>
            <consortium name="Pathogen Informatics"/>
            <person name="Doyle S."/>
        </authorList>
    </citation>
    <scope>NUCLEOTIDE SEQUENCE [LARGE SCALE GENOMIC DNA]</scope>
    <source>
        <strain evidence="1 2">NCTC1542</strain>
    </source>
</reference>
<accession>A0A378WDT0</accession>
<evidence type="ECO:0000313" key="2">
    <source>
        <dbReference type="Proteomes" id="UP000255389"/>
    </source>
</evidence>
<dbReference type="Proteomes" id="UP000255389">
    <property type="component" value="Unassembled WGS sequence"/>
</dbReference>
<dbReference type="EMBL" id="UGQY01000006">
    <property type="protein sequence ID" value="SUA31561.1"/>
    <property type="molecule type" value="Genomic_DNA"/>
</dbReference>
<gene>
    <name evidence="1" type="ORF">NCTC1542_06916</name>
</gene>
<sequence>MSDVLALREAATARAKDRTIDPNVFAYHTGSAYAARKVLYALAVGEIITESDLQSTLTKLTTDLEKAREHQHQWYYSGGIAMTTYLLQQWSVGTVDAEAACSQPALAMRVPAGAQ</sequence>
<evidence type="ECO:0000313" key="1">
    <source>
        <dbReference type="EMBL" id="SUA31561.1"/>
    </source>
</evidence>
<protein>
    <submittedName>
        <fullName evidence="1">Uncharacterized protein</fullName>
    </submittedName>
</protein>